<dbReference type="InterPro" id="IPR018488">
    <property type="entry name" value="cNMP-bd_CS"/>
</dbReference>
<dbReference type="InterPro" id="IPR050397">
    <property type="entry name" value="Env_Response_Regulators"/>
</dbReference>
<keyword evidence="3" id="KW-1185">Reference proteome</keyword>
<evidence type="ECO:0000313" key="3">
    <source>
        <dbReference type="Proteomes" id="UP000192923"/>
    </source>
</evidence>
<dbReference type="GO" id="GO:0003700">
    <property type="term" value="F:DNA-binding transcription factor activity"/>
    <property type="evidence" value="ECO:0007669"/>
    <property type="project" value="TreeGrafter"/>
</dbReference>
<dbReference type="PROSITE" id="PS50042">
    <property type="entry name" value="CNMP_BINDING_3"/>
    <property type="match status" value="1"/>
</dbReference>
<dbReference type="InterPro" id="IPR014710">
    <property type="entry name" value="RmlC-like_jellyroll"/>
</dbReference>
<dbReference type="CDD" id="cd00038">
    <property type="entry name" value="CAP_ED"/>
    <property type="match status" value="1"/>
</dbReference>
<dbReference type="GO" id="GO:0005829">
    <property type="term" value="C:cytosol"/>
    <property type="evidence" value="ECO:0007669"/>
    <property type="project" value="TreeGrafter"/>
</dbReference>
<dbReference type="AlphaFoldDB" id="A0A1Y6D2N1"/>
<dbReference type="Gene3D" id="2.60.120.10">
    <property type="entry name" value="Jelly Rolls"/>
    <property type="match status" value="1"/>
</dbReference>
<dbReference type="SMART" id="SM00100">
    <property type="entry name" value="cNMP"/>
    <property type="match status" value="1"/>
</dbReference>
<accession>A0A1Y6D2N1</accession>
<gene>
    <name evidence="2" type="ORF">SAMN02949497_4617</name>
</gene>
<dbReference type="Pfam" id="PF00027">
    <property type="entry name" value="cNMP_binding"/>
    <property type="match status" value="1"/>
</dbReference>
<proteinExistence type="predicted"/>
<organism evidence="2 3">
    <name type="scientific">Methylomagnum ishizawai</name>
    <dbReference type="NCBI Taxonomy" id="1760988"/>
    <lineage>
        <taxon>Bacteria</taxon>
        <taxon>Pseudomonadati</taxon>
        <taxon>Pseudomonadota</taxon>
        <taxon>Gammaproteobacteria</taxon>
        <taxon>Methylococcales</taxon>
        <taxon>Methylococcaceae</taxon>
        <taxon>Methylomagnum</taxon>
    </lineage>
</organism>
<feature type="domain" description="Cyclic nucleotide-binding" evidence="1">
    <location>
        <begin position="1"/>
        <end position="110"/>
    </location>
</feature>
<evidence type="ECO:0000259" key="1">
    <source>
        <dbReference type="PROSITE" id="PS50042"/>
    </source>
</evidence>
<protein>
    <submittedName>
        <fullName evidence="2">Cyclic nucleotide-binding domain-containing protein</fullName>
    </submittedName>
</protein>
<name>A0A1Y6D2N1_9GAMM</name>
<dbReference type="PROSITE" id="PS00889">
    <property type="entry name" value="CNMP_BINDING_2"/>
    <property type="match status" value="1"/>
</dbReference>
<dbReference type="SUPFAM" id="SSF51206">
    <property type="entry name" value="cAMP-binding domain-like"/>
    <property type="match status" value="1"/>
</dbReference>
<evidence type="ECO:0000313" key="2">
    <source>
        <dbReference type="EMBL" id="SMF97198.1"/>
    </source>
</evidence>
<dbReference type="PANTHER" id="PTHR24567">
    <property type="entry name" value="CRP FAMILY TRANSCRIPTIONAL REGULATORY PROTEIN"/>
    <property type="match status" value="1"/>
</dbReference>
<sequence length="116" mass="12743">MHIDLFKNTDSVETFPAGTAIFSEGEDSDGLMYVLLEGEVEVFVGGKPVNLIGPGEFLGEIGLIDRGPRSATAIATMDSKLAPINEKRFQFLVRQTPNFALAVMRSMAERLRLPRD</sequence>
<reference evidence="2 3" key="1">
    <citation type="submission" date="2016-12" db="EMBL/GenBank/DDBJ databases">
        <authorList>
            <person name="Song W.-J."/>
            <person name="Kurnit D.M."/>
        </authorList>
    </citation>
    <scope>NUCLEOTIDE SEQUENCE [LARGE SCALE GENOMIC DNA]</scope>
    <source>
        <strain evidence="2 3">175</strain>
    </source>
</reference>
<dbReference type="Proteomes" id="UP000192923">
    <property type="component" value="Unassembled WGS sequence"/>
</dbReference>
<dbReference type="OrthoDB" id="6881322at2"/>
<dbReference type="RefSeq" id="WP_085216010.1">
    <property type="nucleotide sequence ID" value="NZ_FXAM01000001.1"/>
</dbReference>
<dbReference type="InterPro" id="IPR018490">
    <property type="entry name" value="cNMP-bd_dom_sf"/>
</dbReference>
<dbReference type="PANTHER" id="PTHR24567:SF74">
    <property type="entry name" value="HTH-TYPE TRANSCRIPTIONAL REGULATOR ARCR"/>
    <property type="match status" value="1"/>
</dbReference>
<dbReference type="EMBL" id="FXAM01000001">
    <property type="protein sequence ID" value="SMF97198.1"/>
    <property type="molecule type" value="Genomic_DNA"/>
</dbReference>
<dbReference type="InterPro" id="IPR000595">
    <property type="entry name" value="cNMP-bd_dom"/>
</dbReference>
<dbReference type="STRING" id="1760988.SAMN02949497_4617"/>